<dbReference type="Proteomes" id="UP000650424">
    <property type="component" value="Unassembled WGS sequence"/>
</dbReference>
<name>A0ABR6ZPQ5_9BURK</name>
<evidence type="ECO:0000256" key="1">
    <source>
        <dbReference type="SAM" id="MobiDB-lite"/>
    </source>
</evidence>
<dbReference type="RefSeq" id="WP_186946686.1">
    <property type="nucleotide sequence ID" value="NZ_JACOGF010000003.1"/>
</dbReference>
<reference evidence="2 3" key="1">
    <citation type="submission" date="2020-08" db="EMBL/GenBank/DDBJ databases">
        <title>Novel species isolated from subtropical streams in China.</title>
        <authorList>
            <person name="Lu H."/>
        </authorList>
    </citation>
    <scope>NUCLEOTIDE SEQUENCE [LARGE SCALE GENOMIC DNA]</scope>
    <source>
        <strain evidence="2 3">CY18W</strain>
    </source>
</reference>
<dbReference type="Pfam" id="PF09954">
    <property type="entry name" value="DUF2188"/>
    <property type="match status" value="1"/>
</dbReference>
<comment type="caution">
    <text evidence="2">The sequence shown here is derived from an EMBL/GenBank/DDBJ whole genome shotgun (WGS) entry which is preliminary data.</text>
</comment>
<protein>
    <submittedName>
        <fullName evidence="2">DUF2188 domain-containing protein</fullName>
    </submittedName>
</protein>
<accession>A0ABR6ZPQ5</accession>
<sequence>MSIKKDQHVVRSSNGQWAVRSTGAEKASKVFASKDLAVSHARSVARSASTGVYIHGDDGRVLTKDSYASDTSKRGRGPMKGEGVNSPQRIKGKK</sequence>
<organism evidence="2 3">
    <name type="scientific">Undibacterium hunanense</name>
    <dbReference type="NCBI Taxonomy" id="2762292"/>
    <lineage>
        <taxon>Bacteria</taxon>
        <taxon>Pseudomonadati</taxon>
        <taxon>Pseudomonadota</taxon>
        <taxon>Betaproteobacteria</taxon>
        <taxon>Burkholderiales</taxon>
        <taxon>Oxalobacteraceae</taxon>
        <taxon>Undibacterium</taxon>
    </lineage>
</organism>
<evidence type="ECO:0000313" key="3">
    <source>
        <dbReference type="Proteomes" id="UP000650424"/>
    </source>
</evidence>
<dbReference type="InterPro" id="IPR018691">
    <property type="entry name" value="DUF2188"/>
</dbReference>
<evidence type="ECO:0000313" key="2">
    <source>
        <dbReference type="EMBL" id="MBC3917475.1"/>
    </source>
</evidence>
<gene>
    <name evidence="2" type="ORF">H8L32_08325</name>
</gene>
<keyword evidence="3" id="KW-1185">Reference proteome</keyword>
<feature type="region of interest" description="Disordered" evidence="1">
    <location>
        <begin position="1"/>
        <end position="23"/>
    </location>
</feature>
<proteinExistence type="predicted"/>
<feature type="region of interest" description="Disordered" evidence="1">
    <location>
        <begin position="62"/>
        <end position="94"/>
    </location>
</feature>
<dbReference type="EMBL" id="JACOGF010000003">
    <property type="protein sequence ID" value="MBC3917475.1"/>
    <property type="molecule type" value="Genomic_DNA"/>
</dbReference>